<dbReference type="GO" id="GO:0031177">
    <property type="term" value="F:phosphopantetheine binding"/>
    <property type="evidence" value="ECO:0007669"/>
    <property type="project" value="InterPro"/>
</dbReference>
<dbReference type="KEGG" id="samy:DB32_004309"/>
<dbReference type="SUPFAM" id="SSF56801">
    <property type="entry name" value="Acetyl-CoA synthetase-like"/>
    <property type="match status" value="2"/>
</dbReference>
<dbReference type="InterPro" id="IPR045851">
    <property type="entry name" value="AMP-bd_C_sf"/>
</dbReference>
<dbReference type="Gene3D" id="3.30.559.30">
    <property type="entry name" value="Nonribosomal peptide synthetase, condensation domain"/>
    <property type="match status" value="1"/>
</dbReference>
<dbReference type="InterPro" id="IPR005793">
    <property type="entry name" value="Formyl_trans_C"/>
</dbReference>
<dbReference type="InterPro" id="IPR020845">
    <property type="entry name" value="AMP-binding_CS"/>
</dbReference>
<reference evidence="7 8" key="1">
    <citation type="submission" date="2015-03" db="EMBL/GenBank/DDBJ databases">
        <title>Genome assembly of Sandaracinus amylolyticus DSM 53668.</title>
        <authorList>
            <person name="Sharma G."/>
            <person name="Subramanian S."/>
        </authorList>
    </citation>
    <scope>NUCLEOTIDE SEQUENCE [LARGE SCALE GENOMIC DNA]</scope>
    <source>
        <strain evidence="7 8">DSM 53668</strain>
    </source>
</reference>
<dbReference type="Pfam" id="PF13193">
    <property type="entry name" value="AMP-binding_C"/>
    <property type="match status" value="1"/>
</dbReference>
<feature type="domain" description="Carrier" evidence="6">
    <location>
        <begin position="1449"/>
        <end position="1524"/>
    </location>
</feature>
<dbReference type="Gene3D" id="3.40.50.12780">
    <property type="entry name" value="N-terminal domain of ligase-like"/>
    <property type="match status" value="2"/>
</dbReference>
<dbReference type="InterPro" id="IPR009081">
    <property type="entry name" value="PP-bd_ACP"/>
</dbReference>
<keyword evidence="3" id="KW-0596">Phosphopantetheine</keyword>
<dbReference type="SUPFAM" id="SSF51679">
    <property type="entry name" value="Bacterial luciferase-like"/>
    <property type="match status" value="1"/>
</dbReference>
<dbReference type="SMART" id="SM00823">
    <property type="entry name" value="PKS_PP"/>
    <property type="match status" value="1"/>
</dbReference>
<dbReference type="InterPro" id="IPR011034">
    <property type="entry name" value="Formyl_transferase-like_C_sf"/>
</dbReference>
<dbReference type="CDD" id="cd05930">
    <property type="entry name" value="A_NRPS"/>
    <property type="match status" value="1"/>
</dbReference>
<dbReference type="InterPro" id="IPR002376">
    <property type="entry name" value="Formyl_transf_N"/>
</dbReference>
<dbReference type="InterPro" id="IPR025110">
    <property type="entry name" value="AMP-bd_C"/>
</dbReference>
<dbReference type="InterPro" id="IPR020806">
    <property type="entry name" value="PKS_PP-bd"/>
</dbReference>
<dbReference type="GO" id="GO:0005737">
    <property type="term" value="C:cytoplasm"/>
    <property type="evidence" value="ECO:0007669"/>
    <property type="project" value="TreeGrafter"/>
</dbReference>
<dbReference type="PROSITE" id="PS00455">
    <property type="entry name" value="AMP_BINDING"/>
    <property type="match status" value="1"/>
</dbReference>
<evidence type="ECO:0000256" key="1">
    <source>
        <dbReference type="ARBA" id="ARBA00001957"/>
    </source>
</evidence>
<dbReference type="Pfam" id="PF00501">
    <property type="entry name" value="AMP-binding"/>
    <property type="match status" value="2"/>
</dbReference>
<dbReference type="Proteomes" id="UP000034883">
    <property type="component" value="Chromosome"/>
</dbReference>
<evidence type="ECO:0000256" key="3">
    <source>
        <dbReference type="ARBA" id="ARBA00022450"/>
    </source>
</evidence>
<protein>
    <submittedName>
        <fullName evidence="7">Non-ribosomal peptide synthetase</fullName>
    </submittedName>
</protein>
<dbReference type="SUPFAM" id="SSF47336">
    <property type="entry name" value="ACP-like"/>
    <property type="match status" value="1"/>
</dbReference>
<dbReference type="SUPFAM" id="SSF53328">
    <property type="entry name" value="Formyltransferase"/>
    <property type="match status" value="1"/>
</dbReference>
<dbReference type="CDD" id="cd08649">
    <property type="entry name" value="FMT_core_NRPS_like"/>
    <property type="match status" value="1"/>
</dbReference>
<evidence type="ECO:0000259" key="6">
    <source>
        <dbReference type="PROSITE" id="PS50075"/>
    </source>
</evidence>
<dbReference type="InterPro" id="IPR036661">
    <property type="entry name" value="Luciferase-like_sf"/>
</dbReference>
<dbReference type="PROSITE" id="PS50075">
    <property type="entry name" value="CARRIER"/>
    <property type="match status" value="1"/>
</dbReference>
<dbReference type="FunFam" id="2.30.38.10:FF:000001">
    <property type="entry name" value="Non-ribosomal peptide synthetase PvdI"/>
    <property type="match status" value="1"/>
</dbReference>
<dbReference type="InterPro" id="IPR011251">
    <property type="entry name" value="Luciferase-like_dom"/>
</dbReference>
<dbReference type="Gene3D" id="1.10.1200.10">
    <property type="entry name" value="ACP-like"/>
    <property type="match status" value="1"/>
</dbReference>
<dbReference type="Pfam" id="PF00551">
    <property type="entry name" value="Formyl_trans_N"/>
    <property type="match status" value="1"/>
</dbReference>
<gene>
    <name evidence="7" type="ORF">DB32_004309</name>
</gene>
<dbReference type="FunFam" id="3.30.300.30:FF:000010">
    <property type="entry name" value="Enterobactin synthetase component F"/>
    <property type="match status" value="1"/>
</dbReference>
<feature type="region of interest" description="Disordered" evidence="5">
    <location>
        <begin position="1527"/>
        <end position="1556"/>
    </location>
</feature>
<dbReference type="Gene3D" id="3.40.50.12230">
    <property type="match status" value="1"/>
</dbReference>
<proteinExistence type="inferred from homology"/>
<dbReference type="Pfam" id="PF02911">
    <property type="entry name" value="Formyl_trans_C"/>
    <property type="match status" value="1"/>
</dbReference>
<comment type="cofactor">
    <cofactor evidence="1">
        <name>pantetheine 4'-phosphate</name>
        <dbReference type="ChEBI" id="CHEBI:47942"/>
    </cofactor>
</comment>
<dbReference type="GO" id="GO:0043041">
    <property type="term" value="P:amino acid activation for nonribosomal peptide biosynthetic process"/>
    <property type="evidence" value="ECO:0007669"/>
    <property type="project" value="TreeGrafter"/>
</dbReference>
<evidence type="ECO:0000313" key="7">
    <source>
        <dbReference type="EMBL" id="AKF07160.1"/>
    </source>
</evidence>
<dbReference type="STRING" id="927083.DB32_004309"/>
<dbReference type="EMBL" id="CP011125">
    <property type="protein sequence ID" value="AKF07160.1"/>
    <property type="molecule type" value="Genomic_DNA"/>
</dbReference>
<evidence type="ECO:0000256" key="4">
    <source>
        <dbReference type="ARBA" id="ARBA00022553"/>
    </source>
</evidence>
<comment type="similarity">
    <text evidence="2">Belongs to the ATP-dependent AMP-binding enzyme family.</text>
</comment>
<name>A0A0F6YKE1_9BACT</name>
<dbReference type="RefSeq" id="WP_053234452.1">
    <property type="nucleotide sequence ID" value="NZ_CP011125.1"/>
</dbReference>
<dbReference type="Pfam" id="PF00296">
    <property type="entry name" value="Bac_luciferase"/>
    <property type="match status" value="1"/>
</dbReference>
<dbReference type="Gene3D" id="3.30.300.30">
    <property type="match status" value="1"/>
</dbReference>
<dbReference type="InterPro" id="IPR000873">
    <property type="entry name" value="AMP-dep_synth/lig_dom"/>
</dbReference>
<keyword evidence="8" id="KW-1185">Reference proteome</keyword>
<dbReference type="NCBIfam" id="TIGR04020">
    <property type="entry name" value="seco_metab_LLM"/>
    <property type="match status" value="1"/>
</dbReference>
<evidence type="ECO:0000256" key="2">
    <source>
        <dbReference type="ARBA" id="ARBA00006432"/>
    </source>
</evidence>
<dbReference type="SUPFAM" id="SSF52777">
    <property type="entry name" value="CoA-dependent acyltransferases"/>
    <property type="match status" value="1"/>
</dbReference>
<dbReference type="InterPro" id="IPR036736">
    <property type="entry name" value="ACP-like_sf"/>
</dbReference>
<dbReference type="InterPro" id="IPR024011">
    <property type="entry name" value="Biosynth_lucif-like_mOase_dom"/>
</dbReference>
<feature type="compositionally biased region" description="Basic and acidic residues" evidence="5">
    <location>
        <begin position="1532"/>
        <end position="1548"/>
    </location>
</feature>
<dbReference type="Gene3D" id="3.20.20.30">
    <property type="entry name" value="Luciferase-like domain"/>
    <property type="match status" value="1"/>
</dbReference>
<sequence>MSSPFRCYVIGNESLAIQCADILRARGHAVLGIVSSDEGIGKWADQNGVARIAPGKGLAERLRAHTESIGGGEFDWLFSIANLTIIPDDVLAMPKRGSINFHDGPLPRYAGLNAPMWAILNAEPRHGITWHVIEGGVDEGDILAQRTFGIGERDTSVVLNTRCYEAAIESFSELVDQLGTGTEQRTKQDLTQRTYFGRYDRPAAMCTIDWAQPASKIASLVRALDFGPRYANPVGAAKTQTATDPLLLPEVHEGSAETSDEPGTIVAVEHGAIEVATGQGTLRFPRATCVSGIPQDDAALAKHGIVKGARLPALEETRATRLGESDQQLAKHETFWSKRLAQVAPIELPYADRTPSKAPVFVRAPVPVPAGMDAPSTLAAAIAWLARITGNRTFDVGYRHPAITSATQGVERFFAQSVPLRVELGDTITFAELREKIAADRDRLREHLTYPRDLVARTPGLGSAKIEIAVEETDALDTVKPRAGEVLEIAISPDGSRATLIIDSTRVAAAHLEKMVGRFGTLLQGAANDAATQVARLPLLPADELDRVLRHWNATTTEYPADRSVHQLFEAQVDRTPDAIALAFERERLTYRALDERANQLAHKLIALGVGRDTLVALHVDRSPELVIGALAIWKAGGAYVPVDPSYPADRVALYVEDSQAKVVLTKEHLAYALPQTGATILRLDADASSFASEPRTRPARETDSASLAYVIYTSGSTGRPKGVMIEHRHVANFFTGMDPVIPRPTDARWLAVTSLSFDISVLELFWTLCRGFEVVLSSDEDRALVSSGRAPGSDRKIGFSLFYFASDEGEKNAGKYRALLEGAKFADRNGFQAVWTPERHFGAFGGLYPNPSVASAAIAAVTQHVKIRSGSCVLPLHHPIRVAEEWALVDNLSNGRVGISFASGWHPNDFVLRPENFANAKGAMVRDLEIVRKLWRGETLEFEGPKGPVKVRTLPRPVQPELPIWVTAAGNPETFAAAGRMGAGILTHLLGQSLDEVREKVAVYRKAWKDSGHEGDGHVTLMLHTFIGDDERAVKETAREPMKDYLRSSMNLIAAHAWAFPAFKKHAKEGASFEDNFTSLSPEDADALLDHAFERYYETSGLFGTPESALQRVNECKSIGVDEIACLIDYGIDSDTVLAHLDHLNRLRLAAEPKPRVEEDDWSIAAQIVRHRITHLQCTPSMLRMLLGNDEARTALAHVKHMFVGGEALPGSLVAELATATRATLTNMYGPTETTIWSSTEVAAPVEGTVSIGKPIANTQLYVLDAARQPVPVGAPGELWIGGAGVARGYWQRPDLTEERFVPDPFVKTEGARMYRTGDLVRWASDGRVEFLGRVDHQVKIRGYRIELGEIESRLSNHEDVREVVVVAREDNPGDKRLVAYYTAAQGHTPDPEKLRAHLRVTLPEFMVPSHFVELARFPLTPNNKIDRKQLPKPDESAGRASAAEFVAAESEIEKQIAEIWMRILGLSKVGTQDNFFELGGHSLLAVQAHREIKQATGKDLTITDIFRFPTIAALASYLGGGGDAGGGAEELGKTADRAAQRREMMNRRNQVRRR</sequence>
<organism evidence="7 8">
    <name type="scientific">Sandaracinus amylolyticus</name>
    <dbReference type="NCBI Taxonomy" id="927083"/>
    <lineage>
        <taxon>Bacteria</taxon>
        <taxon>Pseudomonadati</taxon>
        <taxon>Myxococcota</taxon>
        <taxon>Polyangia</taxon>
        <taxon>Polyangiales</taxon>
        <taxon>Sandaracinaceae</taxon>
        <taxon>Sandaracinus</taxon>
    </lineage>
</organism>
<dbReference type="PANTHER" id="PTHR45527:SF1">
    <property type="entry name" value="FATTY ACID SYNTHASE"/>
    <property type="match status" value="1"/>
</dbReference>
<dbReference type="InterPro" id="IPR036477">
    <property type="entry name" value="Formyl_transf_N_sf"/>
</dbReference>
<dbReference type="PANTHER" id="PTHR45527">
    <property type="entry name" value="NONRIBOSOMAL PEPTIDE SYNTHETASE"/>
    <property type="match status" value="1"/>
</dbReference>
<dbReference type="InterPro" id="IPR042099">
    <property type="entry name" value="ANL_N_sf"/>
</dbReference>
<dbReference type="FunFam" id="1.10.1200.10:FF:000005">
    <property type="entry name" value="Nonribosomal peptide synthetase 1"/>
    <property type="match status" value="1"/>
</dbReference>
<keyword evidence="4" id="KW-0597">Phosphoprotein</keyword>
<dbReference type="OrthoDB" id="9803968at2"/>
<accession>A0A0F6YKE1</accession>
<dbReference type="SUPFAM" id="SSF50486">
    <property type="entry name" value="FMT C-terminal domain-like"/>
    <property type="match status" value="1"/>
</dbReference>
<dbReference type="GO" id="GO:0016705">
    <property type="term" value="F:oxidoreductase activity, acting on paired donors, with incorporation or reduction of molecular oxygen"/>
    <property type="evidence" value="ECO:0007669"/>
    <property type="project" value="InterPro"/>
</dbReference>
<evidence type="ECO:0000313" key="8">
    <source>
        <dbReference type="Proteomes" id="UP000034883"/>
    </source>
</evidence>
<evidence type="ECO:0000256" key="5">
    <source>
        <dbReference type="SAM" id="MobiDB-lite"/>
    </source>
</evidence>
<dbReference type="Pfam" id="PF00550">
    <property type="entry name" value="PP-binding"/>
    <property type="match status" value="1"/>
</dbReference>
<dbReference type="GO" id="GO:0044550">
    <property type="term" value="P:secondary metabolite biosynthetic process"/>
    <property type="evidence" value="ECO:0007669"/>
    <property type="project" value="TreeGrafter"/>
</dbReference>
<dbReference type="FunFam" id="3.40.50.980:FF:000001">
    <property type="entry name" value="Non-ribosomal peptide synthetase"/>
    <property type="match status" value="1"/>
</dbReference>